<feature type="transmembrane region" description="Helical" evidence="1">
    <location>
        <begin position="84"/>
        <end position="102"/>
    </location>
</feature>
<feature type="transmembrane region" description="Helical" evidence="1">
    <location>
        <begin position="354"/>
        <end position="371"/>
    </location>
</feature>
<dbReference type="RefSeq" id="WP_009515982.1">
    <property type="nucleotide sequence ID" value="NZ_CCAE010000059.1"/>
</dbReference>
<feature type="transmembrane region" description="Helical" evidence="1">
    <location>
        <begin position="185"/>
        <end position="201"/>
    </location>
</feature>
<evidence type="ECO:0000313" key="2">
    <source>
        <dbReference type="EMBL" id="CDN89964.1"/>
    </source>
</evidence>
<keyword evidence="2" id="KW-0436">Ligase</keyword>
<name>A0A1L1PMD4_HYDIT</name>
<dbReference type="GO" id="GO:0016874">
    <property type="term" value="F:ligase activity"/>
    <property type="evidence" value="ECO:0007669"/>
    <property type="project" value="UniProtKB-KW"/>
</dbReference>
<dbReference type="EMBL" id="CCAE010000059">
    <property type="protein sequence ID" value="CDN89964.1"/>
    <property type="molecule type" value="Genomic_DNA"/>
</dbReference>
<keyword evidence="3" id="KW-1185">Reference proteome</keyword>
<keyword evidence="1" id="KW-0812">Transmembrane</keyword>
<dbReference type="AlphaFoldDB" id="A0A1L1PMD4"/>
<organism evidence="2 3">
    <name type="scientific">Hydrogenophaga intermedia</name>
    <dbReference type="NCBI Taxonomy" id="65786"/>
    <lineage>
        <taxon>Bacteria</taxon>
        <taxon>Pseudomonadati</taxon>
        <taxon>Pseudomonadota</taxon>
        <taxon>Betaproteobacteria</taxon>
        <taxon>Burkholderiales</taxon>
        <taxon>Comamonadaceae</taxon>
        <taxon>Hydrogenophaga</taxon>
    </lineage>
</organism>
<protein>
    <submittedName>
        <fullName evidence="2">Lipid A core-O-antigen ligase</fullName>
    </submittedName>
</protein>
<feature type="transmembrane region" description="Helical" evidence="1">
    <location>
        <begin position="114"/>
        <end position="135"/>
    </location>
</feature>
<accession>A0A1L1PMD4</accession>
<feature type="transmembrane region" description="Helical" evidence="1">
    <location>
        <begin position="7"/>
        <end position="24"/>
    </location>
</feature>
<proteinExistence type="predicted"/>
<sequence>MNALLRFVSLWLLGLAVYVGGWYIEGPAFQAVQMGAVALFLGAAGLALMAGGTRRLELSAAEAIVGAAFLFAMLVAFIRGNPMSTAYGAMFLVVLASAAVLARQDAAASIDAVFRRAYIALIASVLATQPAEYLASVAGTVEYSVGLVRFAPLGMHPNLSGLVYGGGALLFFQHCLATPRLHHKLFALLMSGLCLSIVLAASARASLLALGLTGAIAVVLIAWRGSRRARMALVLGAIALLVVAAVKAGAIADYLTVILDLDSPTRGTESGATGREVIWREGVLLVFSDPLLFFTGRGVRAAGPEVIGFPVESSYINLALEHGVVFGLLIALCFVVTAWRALARSFATGVMDPVLFLSGLMLVFVLFQSVFNRYLVAVGNPFSLLVLLLLLRLNLSPPRPRSAHFPLTSAAVGHHAAPQA</sequence>
<keyword evidence="1" id="KW-1133">Transmembrane helix</keyword>
<feature type="transmembrane region" description="Helical" evidence="1">
    <location>
        <begin position="58"/>
        <end position="78"/>
    </location>
</feature>
<feature type="transmembrane region" description="Helical" evidence="1">
    <location>
        <begin position="207"/>
        <end position="225"/>
    </location>
</feature>
<reference evidence="3" key="1">
    <citation type="submission" date="2014-11" db="EMBL/GenBank/DDBJ databases">
        <title>Draft genome sequence of Hydrogenophaga intermedia S1.</title>
        <authorList>
            <person name="Gan H.M."/>
            <person name="Chew T.H."/>
            <person name="Stolz A."/>
        </authorList>
    </citation>
    <scope>NUCLEOTIDE SEQUENCE [LARGE SCALE GENOMIC DNA]</scope>
    <source>
        <strain evidence="3">S1</strain>
    </source>
</reference>
<dbReference type="Proteomes" id="UP000028878">
    <property type="component" value="Unassembled WGS sequence"/>
</dbReference>
<feature type="transmembrane region" description="Helical" evidence="1">
    <location>
        <begin position="30"/>
        <end position="51"/>
    </location>
</feature>
<feature type="transmembrane region" description="Helical" evidence="1">
    <location>
        <begin position="323"/>
        <end position="342"/>
    </location>
</feature>
<evidence type="ECO:0000313" key="3">
    <source>
        <dbReference type="Proteomes" id="UP000028878"/>
    </source>
</evidence>
<keyword evidence="1" id="KW-0472">Membrane</keyword>
<gene>
    <name evidence="2" type="ORF">BN948_04404</name>
</gene>
<feature type="transmembrane region" description="Helical" evidence="1">
    <location>
        <begin position="377"/>
        <end position="395"/>
    </location>
</feature>
<feature type="transmembrane region" description="Helical" evidence="1">
    <location>
        <begin position="232"/>
        <end position="252"/>
    </location>
</feature>
<evidence type="ECO:0000256" key="1">
    <source>
        <dbReference type="SAM" id="Phobius"/>
    </source>
</evidence>
<feature type="transmembrane region" description="Helical" evidence="1">
    <location>
        <begin position="155"/>
        <end position="173"/>
    </location>
</feature>